<evidence type="ECO:0000313" key="2">
    <source>
        <dbReference type="Proteomes" id="UP000230956"/>
    </source>
</evidence>
<proteinExistence type="predicted"/>
<sequence length="100" mass="11295">MAMFVMLTSLTDDGMKTLRENPERIKQVNDEVSEKFGVKIMSQYMVMGDFDFVNFIEAPDNDTMVKMAIELGSRGTIRTRTMPAIEVDKVIQDLKGLQAA</sequence>
<reference evidence="2" key="1">
    <citation type="submission" date="2017-09" db="EMBL/GenBank/DDBJ databases">
        <title>Depth-based differentiation of microbial function through sediment-hosted aquifers and enrichment of novel symbionts in the deep terrestrial subsurface.</title>
        <authorList>
            <person name="Probst A.J."/>
            <person name="Ladd B."/>
            <person name="Jarett J.K."/>
            <person name="Geller-Mcgrath D.E."/>
            <person name="Sieber C.M.K."/>
            <person name="Emerson J.B."/>
            <person name="Anantharaman K."/>
            <person name="Thomas B.C."/>
            <person name="Malmstrom R."/>
            <person name="Stieglmeier M."/>
            <person name="Klingl A."/>
            <person name="Woyke T."/>
            <person name="Ryan C.M."/>
            <person name="Banfield J.F."/>
        </authorList>
    </citation>
    <scope>NUCLEOTIDE SEQUENCE [LARGE SCALE GENOMIC DNA]</scope>
</reference>
<organism evidence="1 2">
    <name type="scientific">Candidatus Aquicultor secundus</name>
    <dbReference type="NCBI Taxonomy" id="1973895"/>
    <lineage>
        <taxon>Bacteria</taxon>
        <taxon>Bacillati</taxon>
        <taxon>Actinomycetota</taxon>
        <taxon>Candidatus Aquicultoria</taxon>
        <taxon>Candidatus Aquicultorales</taxon>
        <taxon>Candidatus Aquicultoraceae</taxon>
        <taxon>Candidatus Aquicultor</taxon>
    </lineage>
</organism>
<dbReference type="EMBL" id="PFNG01000132">
    <property type="protein sequence ID" value="PIZ39053.1"/>
    <property type="molecule type" value="Genomic_DNA"/>
</dbReference>
<dbReference type="AlphaFoldDB" id="A0A2M7T821"/>
<protein>
    <submittedName>
        <fullName evidence="1">GYD domain superfamily</fullName>
    </submittedName>
</protein>
<dbReference type="Proteomes" id="UP000230956">
    <property type="component" value="Unassembled WGS sequence"/>
</dbReference>
<dbReference type="Pfam" id="PF08734">
    <property type="entry name" value="GYD"/>
    <property type="match status" value="1"/>
</dbReference>
<gene>
    <name evidence="1" type="ORF">COY37_05550</name>
</gene>
<name>A0A2M7T821_9ACTN</name>
<dbReference type="InterPro" id="IPR014845">
    <property type="entry name" value="GYD/TTHA1554"/>
</dbReference>
<comment type="caution">
    <text evidence="1">The sequence shown here is derived from an EMBL/GenBank/DDBJ whole genome shotgun (WGS) entry which is preliminary data.</text>
</comment>
<accession>A0A2M7T821</accession>
<dbReference type="RefSeq" id="WP_286678174.1">
    <property type="nucleotide sequence ID" value="NZ_MNXI01000065.1"/>
</dbReference>
<evidence type="ECO:0000313" key="1">
    <source>
        <dbReference type="EMBL" id="PIZ39053.1"/>
    </source>
</evidence>